<protein>
    <submittedName>
        <fullName evidence="1">Uncharacterized protein</fullName>
    </submittedName>
</protein>
<accession>A0A162JP91</accession>
<evidence type="ECO:0000313" key="4">
    <source>
        <dbReference type="Proteomes" id="UP000317257"/>
    </source>
</evidence>
<gene>
    <name evidence="2" type="ORF">ED733_002672</name>
    <name evidence="1" type="ORF">NOR_02704</name>
</gene>
<dbReference type="EMBL" id="SBHS01000008">
    <property type="protein sequence ID" value="TWU75130.1"/>
    <property type="molecule type" value="Genomic_DNA"/>
</dbReference>
<comment type="caution">
    <text evidence="1">The sequence shown here is derived from an EMBL/GenBank/DDBJ whole genome shotgun (WGS) entry which is preliminary data.</text>
</comment>
<evidence type="ECO:0000313" key="2">
    <source>
        <dbReference type="EMBL" id="TWU75130.1"/>
    </source>
</evidence>
<accession>A0A5C6GCA1</accession>
<evidence type="ECO:0000313" key="1">
    <source>
        <dbReference type="EMBL" id="OAA47068.1"/>
    </source>
</evidence>
<keyword evidence="3" id="KW-1185">Reference proteome</keyword>
<reference evidence="2" key="3">
    <citation type="journal article" date="2019" name="Microbiol. Resour. Announc.">
        <title>Genome Sequence of Metarhizium rileyi, a Microbial Control Agent for Lepidoptera.</title>
        <authorList>
            <person name="Binneck E."/>
            <person name="Lastra C.C.L."/>
            <person name="Sosa-Gomez D.R."/>
        </authorList>
    </citation>
    <scope>NUCLEOTIDE SEQUENCE</scope>
    <source>
        <strain evidence="2">Cep018-CH2</strain>
    </source>
</reference>
<organism evidence="1 3">
    <name type="scientific">Metarhizium rileyi (strain RCEF 4871)</name>
    <name type="common">Nomuraea rileyi</name>
    <dbReference type="NCBI Taxonomy" id="1649241"/>
    <lineage>
        <taxon>Eukaryota</taxon>
        <taxon>Fungi</taxon>
        <taxon>Dikarya</taxon>
        <taxon>Ascomycota</taxon>
        <taxon>Pezizomycotina</taxon>
        <taxon>Sordariomycetes</taxon>
        <taxon>Hypocreomycetidae</taxon>
        <taxon>Hypocreales</taxon>
        <taxon>Clavicipitaceae</taxon>
        <taxon>Metarhizium</taxon>
    </lineage>
</organism>
<dbReference type="AlphaFoldDB" id="A0A162JP91"/>
<dbReference type="EMBL" id="AZHC01000006">
    <property type="protein sequence ID" value="OAA47068.1"/>
    <property type="molecule type" value="Genomic_DNA"/>
</dbReference>
<dbReference type="OMA" id="GGFQQFN"/>
<dbReference type="Proteomes" id="UP000243498">
    <property type="component" value="Unassembled WGS sequence"/>
</dbReference>
<evidence type="ECO:0000313" key="3">
    <source>
        <dbReference type="Proteomes" id="UP000243498"/>
    </source>
</evidence>
<dbReference type="OrthoDB" id="2984728at2759"/>
<proteinExistence type="predicted"/>
<dbReference type="Proteomes" id="UP000317257">
    <property type="component" value="Unassembled WGS sequence"/>
</dbReference>
<reference evidence="1 3" key="1">
    <citation type="journal article" date="2016" name="Genome Biol. Evol.">
        <title>Divergent and convergent evolution of fungal pathogenicity.</title>
        <authorList>
            <person name="Shang Y."/>
            <person name="Xiao G."/>
            <person name="Zheng P."/>
            <person name="Cen K."/>
            <person name="Zhan S."/>
            <person name="Wang C."/>
        </authorList>
    </citation>
    <scope>NUCLEOTIDE SEQUENCE [LARGE SCALE GENOMIC DNA]</scope>
    <source>
        <strain evidence="1 3">RCEF 4871</strain>
    </source>
</reference>
<name>A0A162JP91_METRR</name>
<sequence length="104" mass="11655">MPVARGFIKTTPEGDHFISDFVIDGNHYQFNGEMHPPVHNLMSDDARLEYESPEQLSTHQGFEGMIGATETKLHLQNGPHIVGHLNMPIVPPSRVMGRGNWSHN</sequence>
<reference evidence="4" key="2">
    <citation type="submission" date="2018-12" db="EMBL/GenBank/DDBJ databases">
        <title>The complete genome of Metarhizium rileyi, a key fungal pathogen of Lepidoptera.</title>
        <authorList>
            <person name="Binneck E."/>
            <person name="Lastra C.C.L."/>
            <person name="Sosa-Gomez D.R."/>
        </authorList>
    </citation>
    <scope>NUCLEOTIDE SEQUENCE [LARGE SCALE GENOMIC DNA]</scope>
    <source>
        <strain evidence="4">Cep018-CH2</strain>
    </source>
</reference>